<dbReference type="Proteomes" id="UP001428341">
    <property type="component" value="Unassembled WGS sequence"/>
</dbReference>
<reference evidence="3 4" key="1">
    <citation type="submission" date="2024-05" db="EMBL/GenBank/DDBJ databases">
        <title>Haplotype-resolved chromosome-level genome assembly of Huyou (Citrus changshanensis).</title>
        <authorList>
            <person name="Miao C."/>
            <person name="Chen W."/>
            <person name="Wu Y."/>
            <person name="Wang L."/>
            <person name="Zhao S."/>
            <person name="Grierson D."/>
            <person name="Xu C."/>
            <person name="Chen K."/>
        </authorList>
    </citation>
    <scope>NUCLEOTIDE SEQUENCE [LARGE SCALE GENOMIC DNA]</scope>
    <source>
        <strain evidence="3">01-14</strain>
        <tissue evidence="3">Leaf</tissue>
    </source>
</reference>
<evidence type="ECO:0000313" key="4">
    <source>
        <dbReference type="Proteomes" id="UP001428341"/>
    </source>
</evidence>
<gene>
    <name evidence="3" type="ORF">WN944_015841</name>
</gene>
<dbReference type="PANTHER" id="PTHR46817">
    <property type="entry name" value="PHOSPHOINOSITIDE PHOSPHATASE SAC9-RELATED"/>
    <property type="match status" value="1"/>
</dbReference>
<name>A0AAP0QJW3_9ROSI</name>
<dbReference type="EMBL" id="JBCGBO010000005">
    <property type="protein sequence ID" value="KAK9200643.1"/>
    <property type="molecule type" value="Genomic_DNA"/>
</dbReference>
<dbReference type="InterPro" id="IPR057554">
    <property type="entry name" value="SAC9_C"/>
</dbReference>
<evidence type="ECO:0000259" key="2">
    <source>
        <dbReference type="Pfam" id="PF24789"/>
    </source>
</evidence>
<feature type="domain" description="SAC9 C-terminal" evidence="1">
    <location>
        <begin position="239"/>
        <end position="302"/>
    </location>
</feature>
<feature type="domain" description="SAC9 second GBDL" evidence="2">
    <location>
        <begin position="134"/>
        <end position="173"/>
    </location>
</feature>
<sequence>MNDSNEKQDDKRRATITTYAIGVGNSDDSVLDFWNITRIREDCSGARCDVCAETRCLLVPPLLCLQLELRNPLCCILNAEERVLTSLGRSAVADNAAYNAWNEVVGSFLKDILSERIQSYDNEQAVKVLHQLYAKDSIPVLSLLAPLNSGLRQSYRRAPPSTTTVEFVFVLGILIAPQMSRFKVPIEAEILTDYDLVLEQYLPPSPPLLAGFCVDAFSAIKPVVAHSPSSDSDIWDKSARAGMPMYFDFPRPMQSCRVSFKLLGDVTALAVEPSEQDDSGLRAPLVAAGLSLSNRIKLYYYFSCLIVIYTRIKEFWV</sequence>
<keyword evidence="4" id="KW-1185">Reference proteome</keyword>
<protein>
    <submittedName>
        <fullName evidence="3">Uncharacterized protein</fullName>
    </submittedName>
</protein>
<accession>A0AAP0QJW3</accession>
<dbReference type="Pfam" id="PF24765">
    <property type="entry name" value="SAC9_C"/>
    <property type="match status" value="1"/>
</dbReference>
<dbReference type="Pfam" id="PF24789">
    <property type="entry name" value="SAC9_GBDL_2nd"/>
    <property type="match status" value="1"/>
</dbReference>
<dbReference type="InterPro" id="IPR057553">
    <property type="entry name" value="SAC9_GBDL_2nd"/>
</dbReference>
<dbReference type="AlphaFoldDB" id="A0AAP0QJW3"/>
<evidence type="ECO:0000259" key="1">
    <source>
        <dbReference type="Pfam" id="PF24765"/>
    </source>
</evidence>
<evidence type="ECO:0000313" key="3">
    <source>
        <dbReference type="EMBL" id="KAK9200643.1"/>
    </source>
</evidence>
<dbReference type="PANTHER" id="PTHR46817:SF1">
    <property type="entry name" value="SAC DOMAIN-CONTAINING PROTEIN"/>
    <property type="match status" value="1"/>
</dbReference>
<comment type="caution">
    <text evidence="3">The sequence shown here is derived from an EMBL/GenBank/DDBJ whole genome shotgun (WGS) entry which is preliminary data.</text>
</comment>
<proteinExistence type="predicted"/>
<organism evidence="3 4">
    <name type="scientific">Citrus x changshan-huyou</name>
    <dbReference type="NCBI Taxonomy" id="2935761"/>
    <lineage>
        <taxon>Eukaryota</taxon>
        <taxon>Viridiplantae</taxon>
        <taxon>Streptophyta</taxon>
        <taxon>Embryophyta</taxon>
        <taxon>Tracheophyta</taxon>
        <taxon>Spermatophyta</taxon>
        <taxon>Magnoliopsida</taxon>
        <taxon>eudicotyledons</taxon>
        <taxon>Gunneridae</taxon>
        <taxon>Pentapetalae</taxon>
        <taxon>rosids</taxon>
        <taxon>malvids</taxon>
        <taxon>Sapindales</taxon>
        <taxon>Rutaceae</taxon>
        <taxon>Aurantioideae</taxon>
        <taxon>Citrus</taxon>
    </lineage>
</organism>